<dbReference type="EMBL" id="QBMP01000136">
    <property type="protein sequence ID" value="PZO52929.1"/>
    <property type="molecule type" value="Genomic_DNA"/>
</dbReference>
<evidence type="ECO:0000313" key="2">
    <source>
        <dbReference type="Proteomes" id="UP000249794"/>
    </source>
</evidence>
<gene>
    <name evidence="1" type="ORF">DCF15_13110</name>
</gene>
<reference evidence="2" key="1">
    <citation type="submission" date="2018-04" db="EMBL/GenBank/DDBJ databases">
        <authorList>
            <person name="Cornet L."/>
        </authorList>
    </citation>
    <scope>NUCLEOTIDE SEQUENCE [LARGE SCALE GENOMIC DNA]</scope>
</reference>
<dbReference type="AlphaFoldDB" id="A0A2W4XEH0"/>
<evidence type="ECO:0000313" key="1">
    <source>
        <dbReference type="EMBL" id="PZO52929.1"/>
    </source>
</evidence>
<dbReference type="Proteomes" id="UP000249794">
    <property type="component" value="Unassembled WGS sequence"/>
</dbReference>
<name>A0A2W4XEH0_9CYAN</name>
<reference evidence="1 2" key="2">
    <citation type="submission" date="2018-06" db="EMBL/GenBank/DDBJ databases">
        <title>Metagenomic assembly of (sub)arctic Cyanobacteria and their associated microbiome from non-axenic cultures.</title>
        <authorList>
            <person name="Baurain D."/>
        </authorList>
    </citation>
    <scope>NUCLEOTIDE SEQUENCE [LARGE SCALE GENOMIC DNA]</scope>
    <source>
        <strain evidence="1">ULC027bin1</strain>
    </source>
</reference>
<organism evidence="1 2">
    <name type="scientific">Phormidesmis priestleyi</name>
    <dbReference type="NCBI Taxonomy" id="268141"/>
    <lineage>
        <taxon>Bacteria</taxon>
        <taxon>Bacillati</taxon>
        <taxon>Cyanobacteriota</taxon>
        <taxon>Cyanophyceae</taxon>
        <taxon>Leptolyngbyales</taxon>
        <taxon>Leptolyngbyaceae</taxon>
        <taxon>Phormidesmis</taxon>
    </lineage>
</organism>
<proteinExistence type="predicted"/>
<protein>
    <submittedName>
        <fullName evidence="1">Uncharacterized protein</fullName>
    </submittedName>
</protein>
<accession>A0A2W4XEH0</accession>
<sequence>MSLLSILLAIALLLALTSWLTGYRLPINRSASARAISHRGHGSIQRDRGVARGTRKQLLSLVGGNKAVAQRLVSDVSARNPGRPEQWCWEKAIYDIERDRRA</sequence>
<comment type="caution">
    <text evidence="1">The sequence shown here is derived from an EMBL/GenBank/DDBJ whole genome shotgun (WGS) entry which is preliminary data.</text>
</comment>